<feature type="domain" description="HTH araC/xylS-type" evidence="4">
    <location>
        <begin position="152"/>
        <end position="254"/>
    </location>
</feature>
<gene>
    <name evidence="5" type="ORF">CLV45_1377</name>
</gene>
<dbReference type="PANTHER" id="PTHR46796:SF13">
    <property type="entry name" value="HTH-TYPE TRANSCRIPTIONAL ACTIVATOR RHAS"/>
    <property type="match status" value="1"/>
</dbReference>
<dbReference type="GO" id="GO:0003700">
    <property type="term" value="F:DNA-binding transcription factor activity"/>
    <property type="evidence" value="ECO:0007669"/>
    <property type="project" value="InterPro"/>
</dbReference>
<reference evidence="5 6" key="1">
    <citation type="submission" date="2017-11" db="EMBL/GenBank/DDBJ databases">
        <title>Genomic Encyclopedia of Archaeal and Bacterial Type Strains, Phase II (KMG-II): From Individual Species to Whole Genera.</title>
        <authorList>
            <person name="Goeker M."/>
        </authorList>
    </citation>
    <scope>NUCLEOTIDE SEQUENCE [LARGE SCALE GENOMIC DNA]</scope>
    <source>
        <strain evidence="5 6">DSM 11115</strain>
    </source>
</reference>
<evidence type="ECO:0000256" key="1">
    <source>
        <dbReference type="ARBA" id="ARBA00023015"/>
    </source>
</evidence>
<sequence length="262" mass="28909">MHVQSFPPAPELAPYVEQYSLWDYEAATAAPGRPPVLLGLINGIHVLGYPEPGAAPGPAAGPVVELLGFTTRRQLYPPAGSRVGLLGVYLQPTGFYSLFGQPVAGPQPADPAGPIQRFARELAWCVRQSPLAPVAAAEELLRRHIRREPPRPAAMAPVAATIRNQHGQVALEDLARAAQLSRRQLERRFVAEVGITPKLYARIARFNHVFQLLEQEPLLPWPDISYQCGYFDQAHFIREFRSFTGEAPGHYLQQYHAAARVS</sequence>
<keyword evidence="6" id="KW-1185">Reference proteome</keyword>
<dbReference type="SMART" id="SM00342">
    <property type="entry name" value="HTH_ARAC"/>
    <property type="match status" value="1"/>
</dbReference>
<dbReference type="EMBL" id="PGFA01000001">
    <property type="protein sequence ID" value="PJJ59955.1"/>
    <property type="molecule type" value="Genomic_DNA"/>
</dbReference>
<dbReference type="Gene3D" id="1.10.10.60">
    <property type="entry name" value="Homeodomain-like"/>
    <property type="match status" value="1"/>
</dbReference>
<dbReference type="SUPFAM" id="SSF46689">
    <property type="entry name" value="Homeodomain-like"/>
    <property type="match status" value="1"/>
</dbReference>
<dbReference type="PROSITE" id="PS01124">
    <property type="entry name" value="HTH_ARAC_FAMILY_2"/>
    <property type="match status" value="1"/>
</dbReference>
<evidence type="ECO:0000313" key="5">
    <source>
        <dbReference type="EMBL" id="PJJ59955.1"/>
    </source>
</evidence>
<dbReference type="InterPro" id="IPR050204">
    <property type="entry name" value="AraC_XylS_family_regulators"/>
</dbReference>
<dbReference type="Proteomes" id="UP000228535">
    <property type="component" value="Unassembled WGS sequence"/>
</dbReference>
<comment type="caution">
    <text evidence="5">The sequence shown here is derived from an EMBL/GenBank/DDBJ whole genome shotgun (WGS) entry which is preliminary data.</text>
</comment>
<keyword evidence="2" id="KW-0238">DNA-binding</keyword>
<keyword evidence="1" id="KW-0805">Transcription regulation</keyword>
<dbReference type="AlphaFoldDB" id="A0A2M9BPS9"/>
<evidence type="ECO:0000256" key="2">
    <source>
        <dbReference type="ARBA" id="ARBA00023125"/>
    </source>
</evidence>
<name>A0A2M9BPS9_9BACT</name>
<dbReference type="InterPro" id="IPR018060">
    <property type="entry name" value="HTH_AraC"/>
</dbReference>
<protein>
    <submittedName>
        <fullName evidence="5">Helix-turn-helix protein</fullName>
    </submittedName>
</protein>
<evidence type="ECO:0000259" key="4">
    <source>
        <dbReference type="PROSITE" id="PS01124"/>
    </source>
</evidence>
<dbReference type="Pfam" id="PF12833">
    <property type="entry name" value="HTH_18"/>
    <property type="match status" value="1"/>
</dbReference>
<proteinExistence type="predicted"/>
<evidence type="ECO:0000313" key="6">
    <source>
        <dbReference type="Proteomes" id="UP000228535"/>
    </source>
</evidence>
<accession>A0A2M9BPS9</accession>
<dbReference type="PANTHER" id="PTHR46796">
    <property type="entry name" value="HTH-TYPE TRANSCRIPTIONAL ACTIVATOR RHAS-RELATED"/>
    <property type="match status" value="1"/>
</dbReference>
<dbReference type="GO" id="GO:0043565">
    <property type="term" value="F:sequence-specific DNA binding"/>
    <property type="evidence" value="ECO:0007669"/>
    <property type="project" value="InterPro"/>
</dbReference>
<organism evidence="5 6">
    <name type="scientific">Hymenobacter chitinivorans DSM 11115</name>
    <dbReference type="NCBI Taxonomy" id="1121954"/>
    <lineage>
        <taxon>Bacteria</taxon>
        <taxon>Pseudomonadati</taxon>
        <taxon>Bacteroidota</taxon>
        <taxon>Cytophagia</taxon>
        <taxon>Cytophagales</taxon>
        <taxon>Hymenobacteraceae</taxon>
        <taxon>Hymenobacter</taxon>
    </lineage>
</organism>
<dbReference type="OrthoDB" id="635259at2"/>
<evidence type="ECO:0000256" key="3">
    <source>
        <dbReference type="ARBA" id="ARBA00023163"/>
    </source>
</evidence>
<dbReference type="RefSeq" id="WP_100335629.1">
    <property type="nucleotide sequence ID" value="NZ_PGFA01000001.1"/>
</dbReference>
<keyword evidence="3" id="KW-0804">Transcription</keyword>
<dbReference type="InterPro" id="IPR009057">
    <property type="entry name" value="Homeodomain-like_sf"/>
</dbReference>